<name>A0AAD9N794_9ANNE</name>
<dbReference type="InterPro" id="IPR029058">
    <property type="entry name" value="AB_hydrolase_fold"/>
</dbReference>
<dbReference type="Pfam" id="PF00561">
    <property type="entry name" value="Abhydrolase_1"/>
    <property type="match status" value="1"/>
</dbReference>
<dbReference type="PANTHER" id="PTHR43798">
    <property type="entry name" value="MONOACYLGLYCEROL LIPASE"/>
    <property type="match status" value="1"/>
</dbReference>
<gene>
    <name evidence="10" type="ORF">LSH36_147g05055</name>
</gene>
<dbReference type="InterPro" id="IPR000639">
    <property type="entry name" value="Epox_hydrolase-like"/>
</dbReference>
<dbReference type="AlphaFoldDB" id="A0AAD9N794"/>
<evidence type="ECO:0000256" key="1">
    <source>
        <dbReference type="ARBA" id="ARBA00001613"/>
    </source>
</evidence>
<dbReference type="Gene3D" id="3.40.50.1820">
    <property type="entry name" value="alpha/beta hydrolase"/>
    <property type="match status" value="1"/>
</dbReference>
<dbReference type="PANTHER" id="PTHR43798:SF5">
    <property type="entry name" value="MONOACYLGLYCEROL LIPASE ABHD6"/>
    <property type="match status" value="1"/>
</dbReference>
<dbReference type="InterPro" id="IPR050266">
    <property type="entry name" value="AB_hydrolase_sf"/>
</dbReference>
<dbReference type="EC" id="3.1.1.23" evidence="2"/>
<dbReference type="Proteomes" id="UP001208570">
    <property type="component" value="Unassembled WGS sequence"/>
</dbReference>
<keyword evidence="11" id="KW-1185">Reference proteome</keyword>
<evidence type="ECO:0000256" key="8">
    <source>
        <dbReference type="SAM" id="MobiDB-lite"/>
    </source>
</evidence>
<dbReference type="GO" id="GO:0046464">
    <property type="term" value="P:acylglycerol catabolic process"/>
    <property type="evidence" value="ECO:0007669"/>
    <property type="project" value="TreeGrafter"/>
</dbReference>
<evidence type="ECO:0000256" key="4">
    <source>
        <dbReference type="ARBA" id="ARBA00037874"/>
    </source>
</evidence>
<evidence type="ECO:0000256" key="7">
    <source>
        <dbReference type="ARBA" id="ARBA00049568"/>
    </source>
</evidence>
<comment type="catalytic activity">
    <reaction evidence="6">
        <text>1-dodecanoylglycerol + H2O = dodecanoate + glycerol + H(+)</text>
        <dbReference type="Rhea" id="RHEA:44316"/>
        <dbReference type="ChEBI" id="CHEBI:15377"/>
        <dbReference type="ChEBI" id="CHEBI:15378"/>
        <dbReference type="ChEBI" id="CHEBI:17754"/>
        <dbReference type="ChEBI" id="CHEBI:18262"/>
        <dbReference type="ChEBI" id="CHEBI:75539"/>
    </reaction>
</comment>
<protein>
    <recommendedName>
        <fullName evidence="2">acylglycerol lipase</fullName>
        <ecNumber evidence="2">3.1.1.23</ecNumber>
    </recommendedName>
</protein>
<sequence>MSTRQSTSVGHQGINDPLRTTKHSCSCCWQHNRMRVAPEDVTIPGYDLVKLSANRIIQVKHVNPKSRDSLFESQMQQFIAQENDVSSNTSPFHQNHSTPGNSNSTSINDSPSHSASVNYGRTKSAGPTKSNRSPHQTPTRFKRTHTATSVVVDVPSKVESPSHKASLTTVRDNKEEKPLTIFMLHGVGGSSDVWQAQIDYFQSRGYELIVPDFLGHGFSSAPKEPKAYAFSSLAQDILQIFDKYCKKQSILIGHSYGASFACFLAREREHLVSHLVLISGGSPTPLAPQPGIFQLPVCFLQCCHPLLKQIFGKHAFQSEKTYVPKEKAFDIPAYVLKYTMVGQKWSEGSFEYHSSISASTLLIHGEHDQLICIQDEEEMLLAVPGSKLIIVSDASHMVIMEQPEAVNQVIDDFIKEAHS</sequence>
<dbReference type="GO" id="GO:0031966">
    <property type="term" value="C:mitochondrial membrane"/>
    <property type="evidence" value="ECO:0007669"/>
    <property type="project" value="UniProtKB-SubCell"/>
</dbReference>
<dbReference type="EMBL" id="JAODUP010000147">
    <property type="protein sequence ID" value="KAK2159742.1"/>
    <property type="molecule type" value="Genomic_DNA"/>
</dbReference>
<comment type="function">
    <text evidence="7">Lipase that preferentially hydrolysis medium-chain saturated monoacylglycerols including 2-arachidonoylglycerol. Through 2-arachidonoylglycerol degradation may regulate endocannabinoid signaling pathways. Also has a lysophosphatidyl lipase activity with a preference for lysophosphatidylglycerol among other lysophospholipids. Also able to degrade bis(monoacylglycero)phosphate (BMP) and constitutes the major enzyme for BMP catabolism. BMP, also known as lysobisphosphatidic acid, is enriched in late endosomes and lysosomes and plays a key role in the formation of intraluminal vesicles and in lipid sorting.</text>
</comment>
<dbReference type="GO" id="GO:0047372">
    <property type="term" value="F:monoacylglycerol lipase activity"/>
    <property type="evidence" value="ECO:0007669"/>
    <property type="project" value="UniProtKB-EC"/>
</dbReference>
<feature type="region of interest" description="Disordered" evidence="8">
    <location>
        <begin position="83"/>
        <end position="145"/>
    </location>
</feature>
<dbReference type="InterPro" id="IPR000073">
    <property type="entry name" value="AB_hydrolase_1"/>
</dbReference>
<dbReference type="SUPFAM" id="SSF53474">
    <property type="entry name" value="alpha/beta-Hydrolases"/>
    <property type="match status" value="1"/>
</dbReference>
<feature type="domain" description="AB hydrolase-1" evidence="9">
    <location>
        <begin position="181"/>
        <end position="284"/>
    </location>
</feature>
<evidence type="ECO:0000313" key="11">
    <source>
        <dbReference type="Proteomes" id="UP001208570"/>
    </source>
</evidence>
<reference evidence="10" key="1">
    <citation type="journal article" date="2023" name="Mol. Biol. Evol.">
        <title>Third-Generation Sequencing Reveals the Adaptive Role of the Epigenome in Three Deep-Sea Polychaetes.</title>
        <authorList>
            <person name="Perez M."/>
            <person name="Aroh O."/>
            <person name="Sun Y."/>
            <person name="Lan Y."/>
            <person name="Juniper S.K."/>
            <person name="Young C.R."/>
            <person name="Angers B."/>
            <person name="Qian P.Y."/>
        </authorList>
    </citation>
    <scope>NUCLEOTIDE SEQUENCE</scope>
    <source>
        <strain evidence="10">P08H-3</strain>
    </source>
</reference>
<dbReference type="PRINTS" id="PR00412">
    <property type="entry name" value="EPOXHYDRLASE"/>
</dbReference>
<dbReference type="GO" id="GO:0031902">
    <property type="term" value="C:late endosome membrane"/>
    <property type="evidence" value="ECO:0007669"/>
    <property type="project" value="UniProtKB-SubCell"/>
</dbReference>
<comment type="catalytic activity">
    <reaction evidence="1">
        <text>Hydrolyzes glycerol monoesters of long-chain fatty acids.</text>
        <dbReference type="EC" id="3.1.1.23"/>
    </reaction>
</comment>
<accession>A0AAD9N794</accession>
<proteinExistence type="predicted"/>
<dbReference type="PRINTS" id="PR00111">
    <property type="entry name" value="ABHYDROLASE"/>
</dbReference>
<dbReference type="GO" id="GO:0005765">
    <property type="term" value="C:lysosomal membrane"/>
    <property type="evidence" value="ECO:0007669"/>
    <property type="project" value="UniProtKB-SubCell"/>
</dbReference>
<evidence type="ECO:0000313" key="10">
    <source>
        <dbReference type="EMBL" id="KAK2159742.1"/>
    </source>
</evidence>
<organism evidence="10 11">
    <name type="scientific">Paralvinella palmiformis</name>
    <dbReference type="NCBI Taxonomy" id="53620"/>
    <lineage>
        <taxon>Eukaryota</taxon>
        <taxon>Metazoa</taxon>
        <taxon>Spiralia</taxon>
        <taxon>Lophotrochozoa</taxon>
        <taxon>Annelida</taxon>
        <taxon>Polychaeta</taxon>
        <taxon>Sedentaria</taxon>
        <taxon>Canalipalpata</taxon>
        <taxon>Terebellida</taxon>
        <taxon>Terebelliformia</taxon>
        <taxon>Alvinellidae</taxon>
        <taxon>Paralvinella</taxon>
    </lineage>
</organism>
<evidence type="ECO:0000256" key="6">
    <source>
        <dbReference type="ARBA" id="ARBA00047662"/>
    </source>
</evidence>
<feature type="compositionally biased region" description="Polar residues" evidence="8">
    <location>
        <begin position="83"/>
        <end position="139"/>
    </location>
</feature>
<evidence type="ECO:0000259" key="9">
    <source>
        <dbReference type="Pfam" id="PF00561"/>
    </source>
</evidence>
<evidence type="ECO:0000256" key="3">
    <source>
        <dbReference type="ARBA" id="ARBA00037797"/>
    </source>
</evidence>
<evidence type="ECO:0000256" key="2">
    <source>
        <dbReference type="ARBA" id="ARBA00013254"/>
    </source>
</evidence>
<comment type="subcellular location">
    <subcellularLocation>
        <location evidence="3">Late endosome membrane</location>
        <topology evidence="3">Single-pass type II membrane protein</topology>
    </subcellularLocation>
    <subcellularLocation>
        <location evidence="4">Lysosome membrane</location>
        <topology evidence="4">Single-pass type II membrane protein</topology>
    </subcellularLocation>
    <subcellularLocation>
        <location evidence="5">Mitochondrion membrane</location>
        <topology evidence="5">Single-pass type II membrane protein</topology>
    </subcellularLocation>
</comment>
<evidence type="ECO:0000256" key="5">
    <source>
        <dbReference type="ARBA" id="ARBA00046308"/>
    </source>
</evidence>
<comment type="caution">
    <text evidence="10">The sequence shown here is derived from an EMBL/GenBank/DDBJ whole genome shotgun (WGS) entry which is preliminary data.</text>
</comment>